<evidence type="ECO:0000259" key="2">
    <source>
        <dbReference type="Pfam" id="PF04151"/>
    </source>
</evidence>
<evidence type="ECO:0000313" key="4">
    <source>
        <dbReference type="Proteomes" id="UP000696931"/>
    </source>
</evidence>
<organism evidence="3 4">
    <name type="scientific">Eiseniibacteriota bacterium</name>
    <dbReference type="NCBI Taxonomy" id="2212470"/>
    <lineage>
        <taxon>Bacteria</taxon>
        <taxon>Candidatus Eiseniibacteriota</taxon>
    </lineage>
</organism>
<keyword evidence="1" id="KW-0732">Signal</keyword>
<dbReference type="AlphaFoldDB" id="A0A933W0Z2"/>
<dbReference type="Proteomes" id="UP000696931">
    <property type="component" value="Unassembled WGS sequence"/>
</dbReference>
<evidence type="ECO:0000256" key="1">
    <source>
        <dbReference type="SAM" id="SignalP"/>
    </source>
</evidence>
<evidence type="ECO:0000313" key="3">
    <source>
        <dbReference type="EMBL" id="MBI5168490.1"/>
    </source>
</evidence>
<dbReference type="InterPro" id="IPR007280">
    <property type="entry name" value="Peptidase_C_arc/bac"/>
</dbReference>
<accession>A0A933W0Z2</accession>
<comment type="caution">
    <text evidence="3">The sequence shown here is derived from an EMBL/GenBank/DDBJ whole genome shotgun (WGS) entry which is preliminary data.</text>
</comment>
<protein>
    <submittedName>
        <fullName evidence="3">PPC domain-containing protein</fullName>
    </submittedName>
</protein>
<feature type="signal peptide" evidence="1">
    <location>
        <begin position="1"/>
        <end position="25"/>
    </location>
</feature>
<feature type="chain" id="PRO_5037324351" evidence="1">
    <location>
        <begin position="26"/>
        <end position="328"/>
    </location>
</feature>
<sequence length="328" mass="33609">MTRRYPMLLAAALAVTLALPTFAMAAADKETEKNEKPWSALGPNQVLADVAEVEPNGSLATAQLLDCGNTLRPAFMTPARDTDYVKFTATAGTIITVGTDADGTTGQIGDTRIRLFNASGAVLASDDDSGPGLYSLLTFTATYTGTYYVGFAAFGTTTSGQYKGFITCAAPTPPPVNDICAGALPIECGNINVSGTTAFANNDYTPLASGTGGCTGFPAVGKDVVYVINAAGSDAISLSYTSSAADGAIYLITNCGSPGTSCVAGADATLTGAAETLNYTFPTSGIYYLVLDNYGTGAGGAFTLTGTMTCHVVPANRKTWGALKSYYR</sequence>
<feature type="domain" description="Peptidase C-terminal archaeal/bacterial" evidence="2">
    <location>
        <begin position="81"/>
        <end position="150"/>
    </location>
</feature>
<dbReference type="EMBL" id="JACRIW010000026">
    <property type="protein sequence ID" value="MBI5168490.1"/>
    <property type="molecule type" value="Genomic_DNA"/>
</dbReference>
<dbReference type="SUPFAM" id="SSF89260">
    <property type="entry name" value="Collagen-binding domain"/>
    <property type="match status" value="1"/>
</dbReference>
<proteinExistence type="predicted"/>
<dbReference type="Pfam" id="PF04151">
    <property type="entry name" value="PPC"/>
    <property type="match status" value="1"/>
</dbReference>
<reference evidence="3" key="1">
    <citation type="submission" date="2020-07" db="EMBL/GenBank/DDBJ databases">
        <title>Huge and variable diversity of episymbiotic CPR bacteria and DPANN archaea in groundwater ecosystems.</title>
        <authorList>
            <person name="He C.Y."/>
            <person name="Keren R."/>
            <person name="Whittaker M."/>
            <person name="Farag I.F."/>
            <person name="Doudna J."/>
            <person name="Cate J.H.D."/>
            <person name="Banfield J.F."/>
        </authorList>
    </citation>
    <scope>NUCLEOTIDE SEQUENCE</scope>
    <source>
        <strain evidence="3">NC_groundwater_1813_Pr3_B-0.1um_71_17</strain>
    </source>
</reference>
<gene>
    <name evidence="3" type="ORF">HZA61_03280</name>
</gene>
<dbReference type="Gene3D" id="2.60.120.380">
    <property type="match status" value="1"/>
</dbReference>
<name>A0A933W0Z2_UNCEI</name>